<feature type="region of interest" description="Disordered" evidence="1">
    <location>
        <begin position="150"/>
        <end position="206"/>
    </location>
</feature>
<dbReference type="EMBL" id="CACRXK020002535">
    <property type="protein sequence ID" value="CAB3994772.1"/>
    <property type="molecule type" value="Genomic_DNA"/>
</dbReference>
<dbReference type="GO" id="GO:0043130">
    <property type="term" value="F:ubiquitin binding"/>
    <property type="evidence" value="ECO:0007669"/>
    <property type="project" value="InterPro"/>
</dbReference>
<name>A0A7D9DV54_PARCT</name>
<reference evidence="2" key="1">
    <citation type="submission" date="2020-04" db="EMBL/GenBank/DDBJ databases">
        <authorList>
            <person name="Alioto T."/>
            <person name="Alioto T."/>
            <person name="Gomez Garrido J."/>
        </authorList>
    </citation>
    <scope>NUCLEOTIDE SEQUENCE</scope>
    <source>
        <strain evidence="2">A484AB</strain>
    </source>
</reference>
<dbReference type="Proteomes" id="UP001152795">
    <property type="component" value="Unassembled WGS sequence"/>
</dbReference>
<dbReference type="OrthoDB" id="5964629at2759"/>
<accession>A0A7D9DV54</accession>
<feature type="compositionally biased region" description="Low complexity" evidence="1">
    <location>
        <begin position="197"/>
        <end position="206"/>
    </location>
</feature>
<keyword evidence="3" id="KW-1185">Reference proteome</keyword>
<dbReference type="Gene3D" id="3.90.1750.10">
    <property type="entry name" value="Hect, E3 ligase catalytic domains"/>
    <property type="match status" value="1"/>
</dbReference>
<dbReference type="PROSITE" id="PS51140">
    <property type="entry name" value="CUE"/>
    <property type="match status" value="1"/>
</dbReference>
<dbReference type="InterPro" id="IPR003892">
    <property type="entry name" value="CUE"/>
</dbReference>
<proteinExistence type="predicted"/>
<sequence>MILCAWRITYSIRNLLVEKNSLQAAGLGRKTLTFGRTDDALAFVSKIETVYPKIKTGGGFELLRSGASNKEIILITPPPSGYTVPFLRESSGIGQALIYVRPIQKSLQTDPAPLFQDLASSSTECPRVQCISCSTLLPVTEVRSHQLICGGQDDGENEDSEENSHYTDQREEASEQQTDRRTKDGTSTHTNTAIAQSDADMSTSSSSDISVLQEICPNADPHQILISLRQNNRNLDLTAQEILGIPSDPIDGDFGNENDDECLINFSMFQSTPEKMGNVSKKLDPMAALETFRKENTDVNSAREQFYISRLEGIEDMKRDILGLYKDPRKNLKACPKVRFEGEEGVGAGPVREFFVCALGIAREGMSGTGRPVVYFEGEADHLLPVHNQMLQQMGAFVCIGKMIGHSILHGGPGLFGVSSAAKHFWAYNVDENPPLLVLDDIADINLRELIHEVCS</sequence>
<gene>
    <name evidence="2" type="ORF">PACLA_8A039141</name>
</gene>
<evidence type="ECO:0000313" key="2">
    <source>
        <dbReference type="EMBL" id="CAB3994772.1"/>
    </source>
</evidence>
<dbReference type="InterPro" id="IPR035983">
    <property type="entry name" value="Hect_E3_ubiquitin_ligase"/>
</dbReference>
<evidence type="ECO:0000256" key="1">
    <source>
        <dbReference type="SAM" id="MobiDB-lite"/>
    </source>
</evidence>
<evidence type="ECO:0000313" key="3">
    <source>
        <dbReference type="Proteomes" id="UP001152795"/>
    </source>
</evidence>
<feature type="compositionally biased region" description="Basic and acidic residues" evidence="1">
    <location>
        <begin position="162"/>
        <end position="186"/>
    </location>
</feature>
<dbReference type="AlphaFoldDB" id="A0A7D9DV54"/>
<dbReference type="GO" id="GO:0004842">
    <property type="term" value="F:ubiquitin-protein transferase activity"/>
    <property type="evidence" value="ECO:0007669"/>
    <property type="project" value="InterPro"/>
</dbReference>
<comment type="caution">
    <text evidence="2">The sequence shown here is derived from an EMBL/GenBank/DDBJ whole genome shotgun (WGS) entry which is preliminary data.</text>
</comment>
<protein>
    <submittedName>
        <fullName evidence="2">PREDICTED: uncharacterized protein LOC107356592</fullName>
    </submittedName>
</protein>
<organism evidence="2 3">
    <name type="scientific">Paramuricea clavata</name>
    <name type="common">Red gorgonian</name>
    <name type="synonym">Violescent sea-whip</name>
    <dbReference type="NCBI Taxonomy" id="317549"/>
    <lineage>
        <taxon>Eukaryota</taxon>
        <taxon>Metazoa</taxon>
        <taxon>Cnidaria</taxon>
        <taxon>Anthozoa</taxon>
        <taxon>Octocorallia</taxon>
        <taxon>Malacalcyonacea</taxon>
        <taxon>Plexauridae</taxon>
        <taxon>Paramuricea</taxon>
    </lineage>
</organism>
<dbReference type="SUPFAM" id="SSF56204">
    <property type="entry name" value="Hect, E3 ligase catalytic domain"/>
    <property type="match status" value="1"/>
</dbReference>